<evidence type="ECO:0000313" key="3">
    <source>
        <dbReference type="Proteomes" id="UP001066276"/>
    </source>
</evidence>
<feature type="compositionally biased region" description="Basic and acidic residues" evidence="1">
    <location>
        <begin position="8"/>
        <end position="27"/>
    </location>
</feature>
<keyword evidence="3" id="KW-1185">Reference proteome</keyword>
<organism evidence="2 3">
    <name type="scientific">Pleurodeles waltl</name>
    <name type="common">Iberian ribbed newt</name>
    <dbReference type="NCBI Taxonomy" id="8319"/>
    <lineage>
        <taxon>Eukaryota</taxon>
        <taxon>Metazoa</taxon>
        <taxon>Chordata</taxon>
        <taxon>Craniata</taxon>
        <taxon>Vertebrata</taxon>
        <taxon>Euteleostomi</taxon>
        <taxon>Amphibia</taxon>
        <taxon>Batrachia</taxon>
        <taxon>Caudata</taxon>
        <taxon>Salamandroidea</taxon>
        <taxon>Salamandridae</taxon>
        <taxon>Pleurodelinae</taxon>
        <taxon>Pleurodeles</taxon>
    </lineage>
</organism>
<dbReference type="AlphaFoldDB" id="A0AAV7UW19"/>
<proteinExistence type="predicted"/>
<feature type="region of interest" description="Disordered" evidence="1">
    <location>
        <begin position="1"/>
        <end position="28"/>
    </location>
</feature>
<gene>
    <name evidence="2" type="ORF">NDU88_002032</name>
</gene>
<dbReference type="EMBL" id="JANPWB010000004">
    <property type="protein sequence ID" value="KAJ1192726.1"/>
    <property type="molecule type" value="Genomic_DNA"/>
</dbReference>
<comment type="caution">
    <text evidence="2">The sequence shown here is derived from an EMBL/GenBank/DDBJ whole genome shotgun (WGS) entry which is preliminary data.</text>
</comment>
<sequence length="205" mass="23174">MALPQRRGQKEEPEKESNNKRHVEKRLWQHGLGGTRYCPKTPRRREGVAPHGQPYTCEVHHDQCCTKACMTSAVHRVRKHGTAPGEDHHDRPQQVPVDREGGQDTAYPHNETSSVGSVFLSRLQWQVAHATTVTAYEPGGEGIMLDYEEDNLEERELVEDEGQEGEEEAWWAQGTQGGLLSWLFSSYVTGWTGDRGLYTGAHTER</sequence>
<evidence type="ECO:0000256" key="1">
    <source>
        <dbReference type="SAM" id="MobiDB-lite"/>
    </source>
</evidence>
<evidence type="ECO:0000313" key="2">
    <source>
        <dbReference type="EMBL" id="KAJ1192726.1"/>
    </source>
</evidence>
<accession>A0AAV7UW19</accession>
<feature type="compositionally biased region" description="Basic and acidic residues" evidence="1">
    <location>
        <begin position="85"/>
        <end position="102"/>
    </location>
</feature>
<protein>
    <submittedName>
        <fullName evidence="2">Uncharacterized protein</fullName>
    </submittedName>
</protein>
<dbReference type="Proteomes" id="UP001066276">
    <property type="component" value="Chromosome 2_2"/>
</dbReference>
<reference evidence="2" key="1">
    <citation type="journal article" date="2022" name="bioRxiv">
        <title>Sequencing and chromosome-scale assembly of the giantPleurodeles waltlgenome.</title>
        <authorList>
            <person name="Brown T."/>
            <person name="Elewa A."/>
            <person name="Iarovenko S."/>
            <person name="Subramanian E."/>
            <person name="Araus A.J."/>
            <person name="Petzold A."/>
            <person name="Susuki M."/>
            <person name="Suzuki K.-i.T."/>
            <person name="Hayashi T."/>
            <person name="Toyoda A."/>
            <person name="Oliveira C."/>
            <person name="Osipova E."/>
            <person name="Leigh N.D."/>
            <person name="Simon A."/>
            <person name="Yun M.H."/>
        </authorList>
    </citation>
    <scope>NUCLEOTIDE SEQUENCE</scope>
    <source>
        <strain evidence="2">20211129_DDA</strain>
        <tissue evidence="2">Liver</tissue>
    </source>
</reference>
<name>A0AAV7UW19_PLEWA</name>
<feature type="region of interest" description="Disordered" evidence="1">
    <location>
        <begin position="80"/>
        <end position="108"/>
    </location>
</feature>